<evidence type="ECO:0000256" key="6">
    <source>
        <dbReference type="ARBA" id="ARBA00034125"/>
    </source>
</evidence>
<evidence type="ECO:0000256" key="4">
    <source>
        <dbReference type="ARBA" id="ARBA00022989"/>
    </source>
</evidence>
<feature type="transmembrane region" description="Helical" evidence="7">
    <location>
        <begin position="112"/>
        <end position="134"/>
    </location>
</feature>
<name>A0ABW8ICK4_9BACI</name>
<feature type="transmembrane region" description="Helical" evidence="7">
    <location>
        <begin position="169"/>
        <end position="188"/>
    </location>
</feature>
<evidence type="ECO:0000256" key="2">
    <source>
        <dbReference type="ARBA" id="ARBA00022475"/>
    </source>
</evidence>
<feature type="transmembrane region" description="Helical" evidence="7">
    <location>
        <begin position="194"/>
        <end position="216"/>
    </location>
</feature>
<keyword evidence="4 7" id="KW-1133">Transmembrane helix</keyword>
<protein>
    <submittedName>
        <fullName evidence="9">Threonine/serine exporter family protein</fullName>
    </submittedName>
</protein>
<feature type="transmembrane region" description="Helical" evidence="7">
    <location>
        <begin position="228"/>
        <end position="247"/>
    </location>
</feature>
<sequence length="248" mass="26969">MADILDVCIFAGELMLKNGAETYRVEDTVTRMARSYHMARVNVYVTPTAIIMTMRGEEEIVDHTELLRITDRTTDLHKLSLVNEVSRQVASHDIPLEIVKQKLQDINQSTPIYPYWVQLLAAALGSGCFMILFNGTWRDFLPAFIVGGGGYAVFLKVQQLVNVKFFSEVLASFVIGLAAVFLIAIGLGKELDKIIIGSVMPLVPGMAITNAVRDLMAGHLVSGVSRGVEALLTAAAIGSGIAVVLTFL</sequence>
<comment type="similarity">
    <text evidence="6">Belongs to the ThrE exporter (TC 2.A.79) family.</text>
</comment>
<dbReference type="InterPro" id="IPR050539">
    <property type="entry name" value="ThrE_Dicarb/AminoAcid_Exp"/>
</dbReference>
<evidence type="ECO:0000313" key="10">
    <source>
        <dbReference type="Proteomes" id="UP001619911"/>
    </source>
</evidence>
<dbReference type="Proteomes" id="UP001619911">
    <property type="component" value="Unassembled WGS sequence"/>
</dbReference>
<dbReference type="RefSeq" id="WP_404319309.1">
    <property type="nucleotide sequence ID" value="NZ_JAUIYO010000028.1"/>
</dbReference>
<accession>A0ABW8ICK4</accession>
<dbReference type="EMBL" id="JAUIYO010000028">
    <property type="protein sequence ID" value="MFK2827234.1"/>
    <property type="molecule type" value="Genomic_DNA"/>
</dbReference>
<comment type="subcellular location">
    <subcellularLocation>
        <location evidence="1">Cell membrane</location>
        <topology evidence="1">Multi-pass membrane protein</topology>
    </subcellularLocation>
</comment>
<comment type="caution">
    <text evidence="9">The sequence shown here is derived from an EMBL/GenBank/DDBJ whole genome shotgun (WGS) entry which is preliminary data.</text>
</comment>
<keyword evidence="5 7" id="KW-0472">Membrane</keyword>
<feature type="domain" description="Threonine/serine exporter-like N-terminal" evidence="8">
    <location>
        <begin position="6"/>
        <end position="247"/>
    </location>
</feature>
<evidence type="ECO:0000256" key="1">
    <source>
        <dbReference type="ARBA" id="ARBA00004651"/>
    </source>
</evidence>
<dbReference type="PANTHER" id="PTHR34390">
    <property type="entry name" value="UPF0442 PROTEIN YJJB-RELATED"/>
    <property type="match status" value="1"/>
</dbReference>
<evidence type="ECO:0000259" key="8">
    <source>
        <dbReference type="Pfam" id="PF06738"/>
    </source>
</evidence>
<gene>
    <name evidence="9" type="ORF">QYG89_16580</name>
</gene>
<reference evidence="9 10" key="1">
    <citation type="submission" date="2023-07" db="EMBL/GenBank/DDBJ databases">
        <title>Bacillus lucianemedeirus sp. nov, a new species isolated from an immunobiological production facility.</title>
        <authorList>
            <person name="Costa L.V."/>
            <person name="Miranda R.V.S.L."/>
            <person name="Brandao M.L.L."/>
            <person name="Reis C.M.F."/>
            <person name="Frazao A.M."/>
            <person name="Cruz F.V."/>
            <person name="Baio P.V.P."/>
            <person name="Veras J.F.C."/>
            <person name="Ramos J.N."/>
            <person name="Vieira V."/>
        </authorList>
    </citation>
    <scope>NUCLEOTIDE SEQUENCE [LARGE SCALE GENOMIC DNA]</scope>
    <source>
        <strain evidence="9 10">B190/17</strain>
    </source>
</reference>
<dbReference type="PANTHER" id="PTHR34390:SF2">
    <property type="entry name" value="SUCCINATE TRANSPORTER SUBUNIT YJJP-RELATED"/>
    <property type="match status" value="1"/>
</dbReference>
<keyword evidence="10" id="KW-1185">Reference proteome</keyword>
<keyword evidence="3 7" id="KW-0812">Transmembrane</keyword>
<proteinExistence type="inferred from homology"/>
<dbReference type="Pfam" id="PF06738">
    <property type="entry name" value="ThrE"/>
    <property type="match status" value="1"/>
</dbReference>
<evidence type="ECO:0000313" key="9">
    <source>
        <dbReference type="EMBL" id="MFK2827234.1"/>
    </source>
</evidence>
<feature type="transmembrane region" description="Helical" evidence="7">
    <location>
        <begin position="140"/>
        <end position="157"/>
    </location>
</feature>
<keyword evidence="2" id="KW-1003">Cell membrane</keyword>
<evidence type="ECO:0000256" key="5">
    <source>
        <dbReference type="ARBA" id="ARBA00023136"/>
    </source>
</evidence>
<evidence type="ECO:0000256" key="3">
    <source>
        <dbReference type="ARBA" id="ARBA00022692"/>
    </source>
</evidence>
<dbReference type="InterPro" id="IPR010619">
    <property type="entry name" value="ThrE-like_N"/>
</dbReference>
<organism evidence="9 10">
    <name type="scientific">Bacillus lumedeiriae</name>
    <dbReference type="NCBI Taxonomy" id="3058829"/>
    <lineage>
        <taxon>Bacteria</taxon>
        <taxon>Bacillati</taxon>
        <taxon>Bacillota</taxon>
        <taxon>Bacilli</taxon>
        <taxon>Bacillales</taxon>
        <taxon>Bacillaceae</taxon>
        <taxon>Bacillus</taxon>
    </lineage>
</organism>
<evidence type="ECO:0000256" key="7">
    <source>
        <dbReference type="SAM" id="Phobius"/>
    </source>
</evidence>